<organism evidence="2 3">
    <name type="scientific">Botrytis paeoniae</name>
    <dbReference type="NCBI Taxonomy" id="278948"/>
    <lineage>
        <taxon>Eukaryota</taxon>
        <taxon>Fungi</taxon>
        <taxon>Dikarya</taxon>
        <taxon>Ascomycota</taxon>
        <taxon>Pezizomycotina</taxon>
        <taxon>Leotiomycetes</taxon>
        <taxon>Helotiales</taxon>
        <taxon>Sclerotiniaceae</taxon>
        <taxon>Botrytis</taxon>
    </lineage>
</organism>
<dbReference type="AlphaFoldDB" id="A0A4Z1FGJ0"/>
<feature type="compositionally biased region" description="Polar residues" evidence="1">
    <location>
        <begin position="77"/>
        <end position="93"/>
    </location>
</feature>
<name>A0A4Z1FGJ0_9HELO</name>
<evidence type="ECO:0000313" key="2">
    <source>
        <dbReference type="EMBL" id="TGO20581.1"/>
    </source>
</evidence>
<feature type="compositionally biased region" description="Polar residues" evidence="1">
    <location>
        <begin position="400"/>
        <end position="414"/>
    </location>
</feature>
<accession>A0A4Z1FGJ0</accession>
<evidence type="ECO:0000256" key="1">
    <source>
        <dbReference type="SAM" id="MobiDB-lite"/>
    </source>
</evidence>
<reference evidence="2 3" key="1">
    <citation type="submission" date="2017-12" db="EMBL/GenBank/DDBJ databases">
        <title>Comparative genomics of Botrytis spp.</title>
        <authorList>
            <person name="Valero-Jimenez C.A."/>
            <person name="Tapia P."/>
            <person name="Veloso J."/>
            <person name="Silva-Moreno E."/>
            <person name="Staats M."/>
            <person name="Valdes J.H."/>
            <person name="Van Kan J.A.L."/>
        </authorList>
    </citation>
    <scope>NUCLEOTIDE SEQUENCE [LARGE SCALE GENOMIC DNA]</scope>
    <source>
        <strain evidence="2 3">Bp0003</strain>
    </source>
</reference>
<feature type="compositionally biased region" description="Polar residues" evidence="1">
    <location>
        <begin position="105"/>
        <end position="121"/>
    </location>
</feature>
<feature type="region of interest" description="Disordered" evidence="1">
    <location>
        <begin position="1"/>
        <end position="225"/>
    </location>
</feature>
<proteinExistence type="predicted"/>
<evidence type="ECO:0000313" key="3">
    <source>
        <dbReference type="Proteomes" id="UP000297910"/>
    </source>
</evidence>
<feature type="compositionally biased region" description="Basic and acidic residues" evidence="1">
    <location>
        <begin position="348"/>
        <end position="370"/>
    </location>
</feature>
<comment type="caution">
    <text evidence="2">The sequence shown here is derived from an EMBL/GenBank/DDBJ whole genome shotgun (WGS) entry which is preliminary data.</text>
</comment>
<feature type="compositionally biased region" description="Polar residues" evidence="1">
    <location>
        <begin position="202"/>
        <end position="225"/>
    </location>
</feature>
<protein>
    <submittedName>
        <fullName evidence="2">Uncharacterized protein</fullName>
    </submittedName>
</protein>
<feature type="compositionally biased region" description="Polar residues" evidence="1">
    <location>
        <begin position="39"/>
        <end position="69"/>
    </location>
</feature>
<dbReference type="EMBL" id="PQXI01000283">
    <property type="protein sequence ID" value="TGO20581.1"/>
    <property type="molecule type" value="Genomic_DNA"/>
</dbReference>
<feature type="compositionally biased region" description="Polar residues" evidence="1">
    <location>
        <begin position="425"/>
        <end position="477"/>
    </location>
</feature>
<feature type="region of interest" description="Disordered" evidence="1">
    <location>
        <begin position="348"/>
        <end position="477"/>
    </location>
</feature>
<keyword evidence="3" id="KW-1185">Reference proteome</keyword>
<gene>
    <name evidence="2" type="ORF">BPAE_0284g00080</name>
</gene>
<dbReference type="Proteomes" id="UP000297910">
    <property type="component" value="Unassembled WGS sequence"/>
</dbReference>
<sequence>MSCTYDHGNPRSQSPIGGEDQPYRGSEPVYIDPYGLISDVQSQSPYASSETRYATQYGTRSIGPQQGYGNASPYHPYQNSGYGYASFSSSLSRHATPAYPPQPVYTGNNVGTTRYTNSDATHSLPIHPVTIDATRIPPPNQQRNRKMSHTPEFTGDNYESGLEAVKGRKFVGINQSQHGDWPERQEDPSSPSPSGRGHGSYAPSTSSYSMARPEQSTPSQHLPPSMRSNQILAMAQGQENAKITRYGVRQDTQKAANRRFDRSDPFARLEKSENRYSKQTRLMETQGEDMQGLEIGLSRLRKTAMNLVGDRKNNRVGIWLADVEHIEARTRMPGNSTVERWLDTIKSDDGRSTVRGEDDKYRHADRRDESVDPNFDKPSQALHIGSASRHQAKPHERQKISQNVLPLQNENSGGPRSRAKPRGNSRGSLSRQQLPVSGNSPRSPYSEAAPQSNLPRPYSTSVDAYPTSEGSVQGTVPQETARVGFRIAEGNDAYERYLRSGGQLDSIGSETGNFSRMGMPYGTW</sequence>